<dbReference type="InterPro" id="IPR049560">
    <property type="entry name" value="MeTrfase_RsmB-F_NOP2_cat"/>
</dbReference>
<dbReference type="InterPro" id="IPR018314">
    <property type="entry name" value="RsmB/NOL1/NOP2-like_CS"/>
</dbReference>
<dbReference type="CDD" id="cd02440">
    <property type="entry name" value="AdoMet_MTases"/>
    <property type="match status" value="1"/>
</dbReference>
<sequence>MGRKLDPTKKEKRGPGRKARKQKGAETELAKFLPPAGDEGGKRLSSRARKRAAKRRSESAGAPETKNLSPSPKPLTKGARQPPGKKGPQASGLKIANKPLLVPAKGKKRPAPPHSSDEEEDSEDNDAESEGDNWASLDSEDDMVDDYGVASEEETDEDDELLPIEKAAQKQRAQEAETLSQWSSEDSDDEEEAEQHSPKPKSKNDDEENGDLQINLDKDEKFVLPSGKEIEQENAQAPDLQSVHQRIQDIVGVLRDFGSQREEGRSRSEYLSRLRKDLATYYSYGDFLIGKIMDIFPLSELVEFLEANEVPRPITLRTNSLKTRRRDLAQALINRGVNLDPLGKWSKTGLVVYDSSVPIGATPEYLAGHYILQGASSMLPVIALAPQEHERILDMCCAPGGKTSYIAQLMKNTGVILANDANAQRLRSVVGNLHRLGVTNTIVSHDDGRHFPKVVGGFDRVLLDAPCSGTGIISKDPSVKTNKDEKDIKRCAHIQKELLLSAIDSVNAASKTGGYIVYCTCSIMVEENEWVVEYALKKRNVRLVPMGLDFGQEGFTHFREHRFHPTLRSTRRFYPHTHNMDGFFIAKFKKFSNAIPPSKKSDAAANPTNSTDSRLMDGPSSNKAQVVPQPKISPKLVKKTKQAGKAKVKLETRRTEVKLGAGKAEAKGKQQQQLLKKTVFKNGKQVHEGPRPPTARIPNSSQPPPWKKQKSQS</sequence>
<dbReference type="FunCoup" id="A0A6P5KVI6">
    <property type="interactions" value="2618"/>
</dbReference>
<dbReference type="InterPro" id="IPR001678">
    <property type="entry name" value="MeTrfase_RsmB-F_NOP2_dom"/>
</dbReference>
<accession>A0A6P5KVI6</accession>
<feature type="compositionally biased region" description="Acidic residues" evidence="10">
    <location>
        <begin position="117"/>
        <end position="131"/>
    </location>
</feature>
<dbReference type="Proteomes" id="UP000515140">
    <property type="component" value="Unplaced"/>
</dbReference>
<evidence type="ECO:0000256" key="9">
    <source>
        <dbReference type="PROSITE-ProRule" id="PRU01023"/>
    </source>
</evidence>
<dbReference type="InterPro" id="IPR054728">
    <property type="entry name" value="RsmB-like_ferredoxin"/>
</dbReference>
<feature type="compositionally biased region" description="Basic and acidic residues" evidence="10">
    <location>
        <begin position="648"/>
        <end position="657"/>
    </location>
</feature>
<keyword evidence="12" id="KW-1185">Reference proteome</keyword>
<feature type="binding site" evidence="9">
    <location>
        <position position="447"/>
    </location>
    <ligand>
        <name>S-adenosyl-L-methionine</name>
        <dbReference type="ChEBI" id="CHEBI:59789"/>
    </ligand>
</feature>
<evidence type="ECO:0000313" key="12">
    <source>
        <dbReference type="Proteomes" id="UP000515140"/>
    </source>
</evidence>
<dbReference type="InParanoid" id="A0A6P5KVI6"/>
<dbReference type="InterPro" id="IPR029063">
    <property type="entry name" value="SAM-dependent_MTases_sf"/>
</dbReference>
<evidence type="ECO:0000256" key="3">
    <source>
        <dbReference type="ARBA" id="ARBA00022517"/>
    </source>
</evidence>
<dbReference type="Gene3D" id="3.40.50.150">
    <property type="entry name" value="Vaccinia Virus protein VP39"/>
    <property type="match status" value="1"/>
</dbReference>
<evidence type="ECO:0000259" key="11">
    <source>
        <dbReference type="PROSITE" id="PS51686"/>
    </source>
</evidence>
<gene>
    <name evidence="13" type="primary">NOP2</name>
</gene>
<feature type="region of interest" description="Disordered" evidence="10">
    <location>
        <begin position="1"/>
        <end position="218"/>
    </location>
</feature>
<feature type="active site" description="Nucleophile" evidence="9">
    <location>
        <position position="521"/>
    </location>
</feature>
<feature type="compositionally biased region" description="Low complexity" evidence="10">
    <location>
        <begin position="658"/>
        <end position="677"/>
    </location>
</feature>
<dbReference type="PANTHER" id="PTHR22807">
    <property type="entry name" value="NOP2 YEAST -RELATED NOL1/NOP2/FMU SUN DOMAIN-CONTAINING"/>
    <property type="match status" value="1"/>
</dbReference>
<feature type="binding site" evidence="9">
    <location>
        <position position="420"/>
    </location>
    <ligand>
        <name>S-adenosyl-L-methionine</name>
        <dbReference type="ChEBI" id="CHEBI:59789"/>
    </ligand>
</feature>
<evidence type="ECO:0000256" key="4">
    <source>
        <dbReference type="ARBA" id="ARBA00022603"/>
    </source>
</evidence>
<keyword evidence="4 9" id="KW-0489">Methyltransferase</keyword>
<dbReference type="KEGG" id="pcw:110213723"/>
<dbReference type="RefSeq" id="XP_020849788.1">
    <property type="nucleotide sequence ID" value="XM_020994129.1"/>
</dbReference>
<dbReference type="GO" id="GO:0003723">
    <property type="term" value="F:RNA binding"/>
    <property type="evidence" value="ECO:0007669"/>
    <property type="project" value="UniProtKB-UniRule"/>
</dbReference>
<protein>
    <submittedName>
        <fullName evidence="13">Probable 28S rRNA (Cytosine(4447)-C(5))-methyltransferase</fullName>
    </submittedName>
</protein>
<organism evidence="12 13">
    <name type="scientific">Phascolarctos cinereus</name>
    <name type="common">Koala</name>
    <dbReference type="NCBI Taxonomy" id="38626"/>
    <lineage>
        <taxon>Eukaryota</taxon>
        <taxon>Metazoa</taxon>
        <taxon>Chordata</taxon>
        <taxon>Craniata</taxon>
        <taxon>Vertebrata</taxon>
        <taxon>Euteleostomi</taxon>
        <taxon>Mammalia</taxon>
        <taxon>Metatheria</taxon>
        <taxon>Diprotodontia</taxon>
        <taxon>Phascolarctidae</taxon>
        <taxon>Phascolarctos</taxon>
    </lineage>
</organism>
<keyword evidence="5 9" id="KW-0808">Transferase</keyword>
<feature type="domain" description="SAM-dependent MTase RsmB/NOP-type" evidence="11">
    <location>
        <begin position="304"/>
        <end position="591"/>
    </location>
</feature>
<evidence type="ECO:0000313" key="13">
    <source>
        <dbReference type="RefSeq" id="XP_020849788.1"/>
    </source>
</evidence>
<evidence type="ECO:0000256" key="2">
    <source>
        <dbReference type="ARBA" id="ARBA00007494"/>
    </source>
</evidence>
<dbReference type="AlphaFoldDB" id="A0A6P5KVI6"/>
<reference evidence="13" key="1">
    <citation type="submission" date="2025-08" db="UniProtKB">
        <authorList>
            <consortium name="RefSeq"/>
        </authorList>
    </citation>
    <scope>IDENTIFICATION</scope>
    <source>
        <tissue evidence="13">Spleen</tissue>
    </source>
</reference>
<dbReference type="NCBIfam" id="TIGR00446">
    <property type="entry name" value="nop2p"/>
    <property type="match status" value="1"/>
</dbReference>
<dbReference type="CTD" id="4839"/>
<dbReference type="Pfam" id="PF01189">
    <property type="entry name" value="Methyltr_RsmB-F"/>
    <property type="match status" value="1"/>
</dbReference>
<feature type="compositionally biased region" description="Acidic residues" evidence="10">
    <location>
        <begin position="138"/>
        <end position="162"/>
    </location>
</feature>
<keyword evidence="3" id="KW-0690">Ribosome biogenesis</keyword>
<evidence type="ECO:0000256" key="6">
    <source>
        <dbReference type="ARBA" id="ARBA00022691"/>
    </source>
</evidence>
<dbReference type="InterPro" id="IPR023267">
    <property type="entry name" value="RCMT"/>
</dbReference>
<dbReference type="Gene3D" id="3.30.70.1170">
    <property type="entry name" value="Sun protein, domain 3"/>
    <property type="match status" value="1"/>
</dbReference>
<evidence type="ECO:0000256" key="1">
    <source>
        <dbReference type="ARBA" id="ARBA00004604"/>
    </source>
</evidence>
<keyword evidence="7 9" id="KW-0694">RNA-binding</keyword>
<name>A0A6P5KVI6_PHACI</name>
<evidence type="ECO:0000256" key="7">
    <source>
        <dbReference type="ARBA" id="ARBA00022884"/>
    </source>
</evidence>
<dbReference type="GO" id="GO:0000470">
    <property type="term" value="P:maturation of LSU-rRNA"/>
    <property type="evidence" value="ECO:0007669"/>
    <property type="project" value="TreeGrafter"/>
</dbReference>
<feature type="compositionally biased region" description="Basic residues" evidence="10">
    <location>
        <begin position="44"/>
        <end position="54"/>
    </location>
</feature>
<evidence type="ECO:0000256" key="8">
    <source>
        <dbReference type="ARBA" id="ARBA00023242"/>
    </source>
</evidence>
<dbReference type="GO" id="GO:0005730">
    <property type="term" value="C:nucleolus"/>
    <property type="evidence" value="ECO:0007669"/>
    <property type="project" value="UniProtKB-SubCell"/>
</dbReference>
<feature type="compositionally biased region" description="Basic residues" evidence="10">
    <location>
        <begin position="10"/>
        <end position="22"/>
    </location>
</feature>
<dbReference type="Pfam" id="PF22458">
    <property type="entry name" value="RsmF-B_ferredox"/>
    <property type="match status" value="1"/>
</dbReference>
<dbReference type="InterPro" id="IPR011023">
    <property type="entry name" value="Nop2p"/>
</dbReference>
<dbReference type="PROSITE" id="PS01153">
    <property type="entry name" value="NOL1_NOP2_SUN"/>
    <property type="match status" value="1"/>
</dbReference>
<dbReference type="PRINTS" id="PR02008">
    <property type="entry name" value="RCMTFAMILY"/>
</dbReference>
<evidence type="ECO:0000256" key="10">
    <source>
        <dbReference type="SAM" id="MobiDB-lite"/>
    </source>
</evidence>
<keyword evidence="6 9" id="KW-0949">S-adenosyl-L-methionine</keyword>
<comment type="subcellular location">
    <subcellularLocation>
        <location evidence="1">Nucleus</location>
        <location evidence="1">Nucleolus</location>
    </subcellularLocation>
</comment>
<dbReference type="PROSITE" id="PS51686">
    <property type="entry name" value="SAM_MT_RSMB_NOP"/>
    <property type="match status" value="1"/>
</dbReference>
<dbReference type="SUPFAM" id="SSF53335">
    <property type="entry name" value="S-adenosyl-L-methionine-dependent methyltransferases"/>
    <property type="match status" value="1"/>
</dbReference>
<dbReference type="InterPro" id="IPR023273">
    <property type="entry name" value="RCMT_NOP2"/>
</dbReference>
<proteinExistence type="inferred from homology"/>
<comment type="similarity">
    <text evidence="2 9">Belongs to the class I-like SAM-binding methyltransferase superfamily. RsmB/NOP family.</text>
</comment>
<dbReference type="GO" id="GO:0009383">
    <property type="term" value="F:rRNA (cytosine-C5-)-methyltransferase activity"/>
    <property type="evidence" value="ECO:0007669"/>
    <property type="project" value="TreeGrafter"/>
</dbReference>
<dbReference type="PRINTS" id="PR02012">
    <property type="entry name" value="RCMTNOP2"/>
</dbReference>
<dbReference type="PANTHER" id="PTHR22807:SF30">
    <property type="entry name" value="28S RRNA (CYTOSINE(4447)-C(5))-METHYLTRANSFERASE-RELATED"/>
    <property type="match status" value="1"/>
</dbReference>
<feature type="compositionally biased region" description="Basic residues" evidence="10">
    <location>
        <begin position="636"/>
        <end position="647"/>
    </location>
</feature>
<dbReference type="FunFam" id="3.30.70.1170:FF:000001">
    <property type="entry name" value="Ribosomal RNA methyltransferase Nop2"/>
    <property type="match status" value="1"/>
</dbReference>
<feature type="binding site" evidence="9">
    <location>
        <position position="464"/>
    </location>
    <ligand>
        <name>S-adenosyl-L-methionine</name>
        <dbReference type="ChEBI" id="CHEBI:59789"/>
    </ligand>
</feature>
<keyword evidence="8" id="KW-0539">Nucleus</keyword>
<feature type="region of interest" description="Disordered" evidence="10">
    <location>
        <begin position="597"/>
        <end position="713"/>
    </location>
</feature>
<evidence type="ECO:0000256" key="5">
    <source>
        <dbReference type="ARBA" id="ARBA00022679"/>
    </source>
</evidence>
<dbReference type="GeneID" id="110213723"/>
<feature type="compositionally biased region" description="Pro residues" evidence="10">
    <location>
        <begin position="691"/>
        <end position="706"/>
    </location>
</feature>
<feature type="compositionally biased region" description="Polar residues" evidence="10">
    <location>
        <begin position="606"/>
        <end position="624"/>
    </location>
</feature>
<dbReference type="GO" id="GO:0070475">
    <property type="term" value="P:rRNA base methylation"/>
    <property type="evidence" value="ECO:0007669"/>
    <property type="project" value="TreeGrafter"/>
</dbReference>
<feature type="binding site" evidence="9">
    <location>
        <begin position="396"/>
        <end position="402"/>
    </location>
    <ligand>
        <name>S-adenosyl-L-methionine</name>
        <dbReference type="ChEBI" id="CHEBI:59789"/>
    </ligand>
</feature>